<evidence type="ECO:0000313" key="3">
    <source>
        <dbReference type="Proteomes" id="UP000640274"/>
    </source>
</evidence>
<dbReference type="InterPro" id="IPR018710">
    <property type="entry name" value="DUF2232"/>
</dbReference>
<feature type="transmembrane region" description="Helical" evidence="1">
    <location>
        <begin position="95"/>
        <end position="119"/>
    </location>
</feature>
<evidence type="ECO:0000313" key="2">
    <source>
        <dbReference type="EMBL" id="MBJ6361665.1"/>
    </source>
</evidence>
<dbReference type="PANTHER" id="PTHR41324">
    <property type="entry name" value="MEMBRANE PROTEIN-RELATED"/>
    <property type="match status" value="1"/>
</dbReference>
<sequence length="301" mass="33601">MNTGLKSVLWSAAAILLLLMMTIPLINILASVLIMVPFIVLYTTSPRRLFVLYVVIILGLGYALTGLAALIFGLFFLVPAIVAGHMYQRKAQARTVLTVITIVLLGQMLLELLLFSAVLEVSLVSELGNLFRNSVSELSQQGLMPPVWDDSMTDMLIRLMTQSIPLIFIVMSFILAVVAQWVSRRVLNNGYGLDIQGMPPAKDWMMPKSLVAYYLVALILELFMTGDHNSYISVVLINMIPLLRLVFAIQTVGFFFFLADQKRWHKAVPLLLAVPVFLFPPLSLIGVLDVAFPIRKSFKRT</sequence>
<feature type="transmembrane region" description="Helical" evidence="1">
    <location>
        <begin position="50"/>
        <end position="83"/>
    </location>
</feature>
<keyword evidence="1" id="KW-0812">Transmembrane</keyword>
<dbReference type="PANTHER" id="PTHR41324:SF1">
    <property type="entry name" value="DUF2232 DOMAIN-CONTAINING PROTEIN"/>
    <property type="match status" value="1"/>
</dbReference>
<proteinExistence type="predicted"/>
<feature type="transmembrane region" description="Helical" evidence="1">
    <location>
        <begin position="204"/>
        <end position="224"/>
    </location>
</feature>
<dbReference type="AlphaFoldDB" id="A0A934J2N1"/>
<dbReference type="Proteomes" id="UP000640274">
    <property type="component" value="Unassembled WGS sequence"/>
</dbReference>
<dbReference type="RefSeq" id="WP_199019218.1">
    <property type="nucleotide sequence ID" value="NZ_JAELUP010000037.1"/>
</dbReference>
<feature type="transmembrane region" description="Helical" evidence="1">
    <location>
        <begin position="164"/>
        <end position="183"/>
    </location>
</feature>
<accession>A0A934J2N1</accession>
<dbReference type="EMBL" id="JAELUP010000037">
    <property type="protein sequence ID" value="MBJ6361665.1"/>
    <property type="molecule type" value="Genomic_DNA"/>
</dbReference>
<feature type="transmembrane region" description="Helical" evidence="1">
    <location>
        <begin position="12"/>
        <end position="44"/>
    </location>
</feature>
<keyword evidence="3" id="KW-1185">Reference proteome</keyword>
<gene>
    <name evidence="2" type="ORF">JFN88_10200</name>
</gene>
<reference evidence="2" key="1">
    <citation type="submission" date="2020-12" db="EMBL/GenBank/DDBJ databases">
        <authorList>
            <person name="Huq M.A."/>
        </authorList>
    </citation>
    <scope>NUCLEOTIDE SEQUENCE</scope>
    <source>
        <strain evidence="2">MAHUQ-46</strain>
    </source>
</reference>
<keyword evidence="1" id="KW-1133">Transmembrane helix</keyword>
<name>A0A934J2N1_9BACL</name>
<feature type="transmembrane region" description="Helical" evidence="1">
    <location>
        <begin position="230"/>
        <end position="258"/>
    </location>
</feature>
<evidence type="ECO:0000256" key="1">
    <source>
        <dbReference type="SAM" id="Phobius"/>
    </source>
</evidence>
<comment type="caution">
    <text evidence="2">The sequence shown here is derived from an EMBL/GenBank/DDBJ whole genome shotgun (WGS) entry which is preliminary data.</text>
</comment>
<feature type="transmembrane region" description="Helical" evidence="1">
    <location>
        <begin position="270"/>
        <end position="294"/>
    </location>
</feature>
<organism evidence="2 3">
    <name type="scientific">Paenibacillus roseus</name>
    <dbReference type="NCBI Taxonomy" id="2798579"/>
    <lineage>
        <taxon>Bacteria</taxon>
        <taxon>Bacillati</taxon>
        <taxon>Bacillota</taxon>
        <taxon>Bacilli</taxon>
        <taxon>Bacillales</taxon>
        <taxon>Paenibacillaceae</taxon>
        <taxon>Paenibacillus</taxon>
    </lineage>
</organism>
<protein>
    <submittedName>
        <fullName evidence="2">DUF2232 domain-containing protein</fullName>
    </submittedName>
</protein>
<keyword evidence="1" id="KW-0472">Membrane</keyword>
<dbReference type="Pfam" id="PF09991">
    <property type="entry name" value="DUF2232"/>
    <property type="match status" value="1"/>
</dbReference>